<dbReference type="AlphaFoldDB" id="A0A5K3FZZ2"/>
<evidence type="ECO:0000313" key="1">
    <source>
        <dbReference type="WBParaSite" id="MCU_013345-RA"/>
    </source>
</evidence>
<protein>
    <submittedName>
        <fullName evidence="1">Secreted protein</fullName>
    </submittedName>
</protein>
<name>A0A5K3FZZ2_MESCO</name>
<proteinExistence type="predicted"/>
<dbReference type="WBParaSite" id="MCU_013345-RA">
    <property type="protein sequence ID" value="MCU_013345-RA"/>
    <property type="gene ID" value="MCU_013345"/>
</dbReference>
<sequence>MQLFCEVIAAAAENTSKAFAHFVLLLRGRLTGGHDDCNHNDVRRCGNTSAIGDDFLHDAENDNLEESLNAVSPPPLRHSKLHR</sequence>
<accession>A0A5K3FZZ2</accession>
<reference evidence="1" key="1">
    <citation type="submission" date="2019-11" db="UniProtKB">
        <authorList>
            <consortium name="WormBaseParasite"/>
        </authorList>
    </citation>
    <scope>IDENTIFICATION</scope>
</reference>
<organism evidence="1">
    <name type="scientific">Mesocestoides corti</name>
    <name type="common">Flatworm</name>
    <dbReference type="NCBI Taxonomy" id="53468"/>
    <lineage>
        <taxon>Eukaryota</taxon>
        <taxon>Metazoa</taxon>
        <taxon>Spiralia</taxon>
        <taxon>Lophotrochozoa</taxon>
        <taxon>Platyhelminthes</taxon>
        <taxon>Cestoda</taxon>
        <taxon>Eucestoda</taxon>
        <taxon>Cyclophyllidea</taxon>
        <taxon>Mesocestoididae</taxon>
        <taxon>Mesocestoides</taxon>
    </lineage>
</organism>